<name>A0AAN8L693_9TELE</name>
<comment type="caution">
    <text evidence="1">The sequence shown here is derived from an EMBL/GenBank/DDBJ whole genome shotgun (WGS) entry which is preliminary data.</text>
</comment>
<keyword evidence="2" id="KW-1185">Reference proteome</keyword>
<accession>A0AAN8L693</accession>
<feature type="non-terminal residue" evidence="1">
    <location>
        <position position="83"/>
    </location>
</feature>
<organism evidence="1 2">
    <name type="scientific">Coregonus suidteri</name>
    <dbReference type="NCBI Taxonomy" id="861788"/>
    <lineage>
        <taxon>Eukaryota</taxon>
        <taxon>Metazoa</taxon>
        <taxon>Chordata</taxon>
        <taxon>Craniata</taxon>
        <taxon>Vertebrata</taxon>
        <taxon>Euteleostomi</taxon>
        <taxon>Actinopterygii</taxon>
        <taxon>Neopterygii</taxon>
        <taxon>Teleostei</taxon>
        <taxon>Protacanthopterygii</taxon>
        <taxon>Salmoniformes</taxon>
        <taxon>Salmonidae</taxon>
        <taxon>Coregoninae</taxon>
        <taxon>Coregonus</taxon>
    </lineage>
</organism>
<sequence>MRRREEERRGEKKRGEEREDMILLPSDAHSNVIINQHCRALPVPCHALIVLLQMISGNVHVHPGTSTVASPNSDLCSNFCFND</sequence>
<dbReference type="Proteomes" id="UP001356427">
    <property type="component" value="Unassembled WGS sequence"/>
</dbReference>
<proteinExistence type="predicted"/>
<gene>
    <name evidence="1" type="ORF">J4Q44_G00229270</name>
</gene>
<dbReference type="AlphaFoldDB" id="A0AAN8L693"/>
<evidence type="ECO:0000313" key="1">
    <source>
        <dbReference type="EMBL" id="KAK6306002.1"/>
    </source>
</evidence>
<protein>
    <submittedName>
        <fullName evidence="1">Uncharacterized protein</fullName>
    </submittedName>
</protein>
<evidence type="ECO:0000313" key="2">
    <source>
        <dbReference type="Proteomes" id="UP001356427"/>
    </source>
</evidence>
<dbReference type="EMBL" id="JAGTTL010000021">
    <property type="protein sequence ID" value="KAK6306002.1"/>
    <property type="molecule type" value="Genomic_DNA"/>
</dbReference>
<reference evidence="1 2" key="1">
    <citation type="submission" date="2021-04" db="EMBL/GenBank/DDBJ databases">
        <authorList>
            <person name="De Guttry C."/>
            <person name="Zahm M."/>
            <person name="Klopp C."/>
            <person name="Cabau C."/>
            <person name="Louis A."/>
            <person name="Berthelot C."/>
            <person name="Parey E."/>
            <person name="Roest Crollius H."/>
            <person name="Montfort J."/>
            <person name="Robinson-Rechavi M."/>
            <person name="Bucao C."/>
            <person name="Bouchez O."/>
            <person name="Gislard M."/>
            <person name="Lluch J."/>
            <person name="Milhes M."/>
            <person name="Lampietro C."/>
            <person name="Lopez Roques C."/>
            <person name="Donnadieu C."/>
            <person name="Braasch I."/>
            <person name="Desvignes T."/>
            <person name="Postlethwait J."/>
            <person name="Bobe J."/>
            <person name="Wedekind C."/>
            <person name="Guiguen Y."/>
        </authorList>
    </citation>
    <scope>NUCLEOTIDE SEQUENCE [LARGE SCALE GENOMIC DNA]</scope>
    <source>
        <strain evidence="1">Cs_M1</strain>
        <tissue evidence="1">Blood</tissue>
    </source>
</reference>